<name>A0A834IPY9_RHYFE</name>
<evidence type="ECO:0000313" key="3">
    <source>
        <dbReference type="Proteomes" id="UP000625711"/>
    </source>
</evidence>
<reference evidence="2" key="1">
    <citation type="submission" date="2020-08" db="EMBL/GenBank/DDBJ databases">
        <title>Genome sequencing and assembly of the red palm weevil Rhynchophorus ferrugineus.</title>
        <authorList>
            <person name="Dias G.B."/>
            <person name="Bergman C.M."/>
            <person name="Manee M."/>
        </authorList>
    </citation>
    <scope>NUCLEOTIDE SEQUENCE</scope>
    <source>
        <strain evidence="2">AA-2017</strain>
        <tissue evidence="2">Whole larva</tissue>
    </source>
</reference>
<dbReference type="Proteomes" id="UP000625711">
    <property type="component" value="Unassembled WGS sequence"/>
</dbReference>
<accession>A0A834IPY9</accession>
<feature type="compositionally biased region" description="Basic and acidic residues" evidence="1">
    <location>
        <begin position="52"/>
        <end position="65"/>
    </location>
</feature>
<dbReference type="EMBL" id="JAACXV010000214">
    <property type="protein sequence ID" value="KAF7281905.1"/>
    <property type="molecule type" value="Genomic_DNA"/>
</dbReference>
<feature type="region of interest" description="Disordered" evidence="1">
    <location>
        <begin position="35"/>
        <end position="80"/>
    </location>
</feature>
<gene>
    <name evidence="2" type="ORF">GWI33_004066</name>
</gene>
<protein>
    <submittedName>
        <fullName evidence="2">Uncharacterized protein</fullName>
    </submittedName>
</protein>
<organism evidence="2 3">
    <name type="scientific">Rhynchophorus ferrugineus</name>
    <name type="common">Red palm weevil</name>
    <name type="synonym">Curculio ferrugineus</name>
    <dbReference type="NCBI Taxonomy" id="354439"/>
    <lineage>
        <taxon>Eukaryota</taxon>
        <taxon>Metazoa</taxon>
        <taxon>Ecdysozoa</taxon>
        <taxon>Arthropoda</taxon>
        <taxon>Hexapoda</taxon>
        <taxon>Insecta</taxon>
        <taxon>Pterygota</taxon>
        <taxon>Neoptera</taxon>
        <taxon>Endopterygota</taxon>
        <taxon>Coleoptera</taxon>
        <taxon>Polyphaga</taxon>
        <taxon>Cucujiformia</taxon>
        <taxon>Curculionidae</taxon>
        <taxon>Dryophthorinae</taxon>
        <taxon>Rhynchophorus</taxon>
    </lineage>
</organism>
<evidence type="ECO:0000313" key="2">
    <source>
        <dbReference type="EMBL" id="KAF7281905.1"/>
    </source>
</evidence>
<evidence type="ECO:0000256" key="1">
    <source>
        <dbReference type="SAM" id="MobiDB-lite"/>
    </source>
</evidence>
<keyword evidence="3" id="KW-1185">Reference proteome</keyword>
<dbReference type="AlphaFoldDB" id="A0A834IPY9"/>
<comment type="caution">
    <text evidence="2">The sequence shown here is derived from an EMBL/GenBank/DDBJ whole genome shotgun (WGS) entry which is preliminary data.</text>
</comment>
<sequence>MVLLRSSYAEDPRVFYVEKYANLYSHFAIRCRSTTPPPRAGKGRLTQFCRGSPERRGGTDGEGAKGSKSVKAVVNGRLHR</sequence>
<proteinExistence type="predicted"/>